<dbReference type="Proteomes" id="UP000680714">
    <property type="component" value="Unassembled WGS sequence"/>
</dbReference>
<dbReference type="SUPFAM" id="SSF51182">
    <property type="entry name" value="RmlC-like cupins"/>
    <property type="match status" value="1"/>
</dbReference>
<accession>A0ABS5IGD9</accession>
<dbReference type="InterPro" id="IPR014710">
    <property type="entry name" value="RmlC-like_jellyroll"/>
</dbReference>
<evidence type="ECO:0000259" key="1">
    <source>
        <dbReference type="Pfam" id="PF07883"/>
    </source>
</evidence>
<sequence>MTASAFAEDKAAPPAPSSTVLLKTTTTGDGVPLVYPDGTPQILSRITVFPPHSETVLHRHPIPLYAYILEGELTISTEGQPPRHYKTGDAFMETAGWHFGRNDGNTPTRLLAVYMGNTTAPLSEHKHK</sequence>
<keyword evidence="3" id="KW-1185">Reference proteome</keyword>
<dbReference type="EMBL" id="JAGTUF010000024">
    <property type="protein sequence ID" value="MBR9973498.1"/>
    <property type="molecule type" value="Genomic_DNA"/>
</dbReference>
<dbReference type="InterPro" id="IPR013096">
    <property type="entry name" value="Cupin_2"/>
</dbReference>
<reference evidence="2 3" key="1">
    <citation type="submission" date="2021-04" db="EMBL/GenBank/DDBJ databases">
        <title>Magnetospirillum sulfuroxidans sp. nov., a facultative chemolithoautotrophic sulfur-oxidizing alphaproteobacterium isolated from freshwater sediment and proposals for Paramagetospirillum gen. nov., and Magnetospirillaceae fam. nov.</title>
        <authorList>
            <person name="Koziaeva V."/>
            <person name="Geelhoed J.S."/>
            <person name="Sorokin D.Y."/>
            <person name="Grouzdev D.S."/>
        </authorList>
    </citation>
    <scope>NUCLEOTIDE SEQUENCE [LARGE SCALE GENOMIC DNA]</scope>
    <source>
        <strain evidence="2 3">J10</strain>
    </source>
</reference>
<protein>
    <submittedName>
        <fullName evidence="2">Cupin domain-containing protein</fullName>
    </submittedName>
</protein>
<proteinExistence type="predicted"/>
<comment type="caution">
    <text evidence="2">The sequence shown here is derived from an EMBL/GenBank/DDBJ whole genome shotgun (WGS) entry which is preliminary data.</text>
</comment>
<dbReference type="PANTHER" id="PTHR38599:SF1">
    <property type="entry name" value="CUPIN DOMAIN PROTEIN (AFU_ORTHOLOGUE AFUA_3G13620)"/>
    <property type="match status" value="1"/>
</dbReference>
<evidence type="ECO:0000313" key="2">
    <source>
        <dbReference type="EMBL" id="MBR9973498.1"/>
    </source>
</evidence>
<dbReference type="Gene3D" id="2.60.120.10">
    <property type="entry name" value="Jelly Rolls"/>
    <property type="match status" value="1"/>
</dbReference>
<organism evidence="2 3">
    <name type="scientific">Magnetospirillum sulfuroxidans</name>
    <dbReference type="NCBI Taxonomy" id="611300"/>
    <lineage>
        <taxon>Bacteria</taxon>
        <taxon>Pseudomonadati</taxon>
        <taxon>Pseudomonadota</taxon>
        <taxon>Alphaproteobacteria</taxon>
        <taxon>Rhodospirillales</taxon>
        <taxon>Rhodospirillaceae</taxon>
        <taxon>Magnetospirillum</taxon>
    </lineage>
</organism>
<dbReference type="Pfam" id="PF07883">
    <property type="entry name" value="Cupin_2"/>
    <property type="match status" value="1"/>
</dbReference>
<dbReference type="InterPro" id="IPR011051">
    <property type="entry name" value="RmlC_Cupin_sf"/>
</dbReference>
<dbReference type="PANTHER" id="PTHR38599">
    <property type="entry name" value="CUPIN DOMAIN PROTEIN (AFU_ORTHOLOGUE AFUA_3G13620)"/>
    <property type="match status" value="1"/>
</dbReference>
<name>A0ABS5IGD9_9PROT</name>
<dbReference type="RefSeq" id="WP_211551282.1">
    <property type="nucleotide sequence ID" value="NZ_JAGTUF010000024.1"/>
</dbReference>
<evidence type="ECO:0000313" key="3">
    <source>
        <dbReference type="Proteomes" id="UP000680714"/>
    </source>
</evidence>
<feature type="domain" description="Cupin type-2" evidence="1">
    <location>
        <begin position="47"/>
        <end position="114"/>
    </location>
</feature>
<dbReference type="CDD" id="cd02236">
    <property type="entry name" value="cupin_CV2614-like"/>
    <property type="match status" value="1"/>
</dbReference>
<gene>
    <name evidence="2" type="ORF">KEC16_17360</name>
</gene>